<dbReference type="AlphaFoldDB" id="A0A8J9Y8T4"/>
<keyword evidence="1" id="KW-0812">Transmembrane</keyword>
<keyword evidence="1" id="KW-1133">Transmembrane helix</keyword>
<dbReference type="Gene3D" id="1.20.1250.20">
    <property type="entry name" value="MFS general substrate transporter like domains"/>
    <property type="match status" value="1"/>
</dbReference>
<keyword evidence="2" id="KW-0732">Signal</keyword>
<protein>
    <recommendedName>
        <fullName evidence="5">Major facilitator superfamily (MFS) profile domain-containing protein</fullName>
    </recommendedName>
</protein>
<feature type="transmembrane region" description="Helical" evidence="1">
    <location>
        <begin position="49"/>
        <end position="74"/>
    </location>
</feature>
<dbReference type="SUPFAM" id="SSF103473">
    <property type="entry name" value="MFS general substrate transporter"/>
    <property type="match status" value="1"/>
</dbReference>
<name>A0A8J9Y8T4_9NEOP</name>
<reference evidence="3" key="1">
    <citation type="submission" date="2021-12" db="EMBL/GenBank/DDBJ databases">
        <authorList>
            <person name="Martin H S."/>
        </authorList>
    </citation>
    <scope>NUCLEOTIDE SEQUENCE</scope>
</reference>
<accession>A0A8J9Y8T4</accession>
<evidence type="ECO:0000256" key="2">
    <source>
        <dbReference type="SAM" id="SignalP"/>
    </source>
</evidence>
<dbReference type="InterPro" id="IPR036259">
    <property type="entry name" value="MFS_trans_sf"/>
</dbReference>
<organism evidence="3 4">
    <name type="scientific">Brenthis ino</name>
    <name type="common">lesser marbled fritillary</name>
    <dbReference type="NCBI Taxonomy" id="405034"/>
    <lineage>
        <taxon>Eukaryota</taxon>
        <taxon>Metazoa</taxon>
        <taxon>Ecdysozoa</taxon>
        <taxon>Arthropoda</taxon>
        <taxon>Hexapoda</taxon>
        <taxon>Insecta</taxon>
        <taxon>Pterygota</taxon>
        <taxon>Neoptera</taxon>
        <taxon>Endopterygota</taxon>
        <taxon>Lepidoptera</taxon>
        <taxon>Glossata</taxon>
        <taxon>Ditrysia</taxon>
        <taxon>Papilionoidea</taxon>
        <taxon>Nymphalidae</taxon>
        <taxon>Heliconiinae</taxon>
        <taxon>Argynnini</taxon>
        <taxon>Brenthis</taxon>
    </lineage>
</organism>
<proteinExistence type="predicted"/>
<keyword evidence="1" id="KW-0472">Membrane</keyword>
<feature type="non-terminal residue" evidence="3">
    <location>
        <position position="82"/>
    </location>
</feature>
<feature type="signal peptide" evidence="2">
    <location>
        <begin position="1"/>
        <end position="17"/>
    </location>
</feature>
<keyword evidence="4" id="KW-1185">Reference proteome</keyword>
<dbReference type="EMBL" id="OV170232">
    <property type="protein sequence ID" value="CAH0717555.1"/>
    <property type="molecule type" value="Genomic_DNA"/>
</dbReference>
<dbReference type="OrthoDB" id="196650at2759"/>
<evidence type="ECO:0000313" key="4">
    <source>
        <dbReference type="Proteomes" id="UP000838878"/>
    </source>
</evidence>
<evidence type="ECO:0000256" key="1">
    <source>
        <dbReference type="SAM" id="Phobius"/>
    </source>
</evidence>
<dbReference type="Proteomes" id="UP000838878">
    <property type="component" value="Chromosome 12"/>
</dbReference>
<sequence length="82" mass="8386">MLATAFAVSCMTAQAAALAPSAARGAALGTLRSLGALARAAGPLLASTVYWCSGAATTYTIGSIILILPAFMLFRLKHKMNK</sequence>
<feature type="chain" id="PRO_5035461194" description="Major facilitator superfamily (MFS) profile domain-containing protein" evidence="2">
    <location>
        <begin position="18"/>
        <end position="82"/>
    </location>
</feature>
<gene>
    <name evidence="3" type="ORF">BINO364_LOCUS4150</name>
</gene>
<evidence type="ECO:0008006" key="5">
    <source>
        <dbReference type="Google" id="ProtNLM"/>
    </source>
</evidence>
<evidence type="ECO:0000313" key="3">
    <source>
        <dbReference type="EMBL" id="CAH0717555.1"/>
    </source>
</evidence>